<dbReference type="GO" id="GO:0015562">
    <property type="term" value="F:efflux transmembrane transporter activity"/>
    <property type="evidence" value="ECO:0007669"/>
    <property type="project" value="InterPro"/>
</dbReference>
<proteinExistence type="predicted"/>
<dbReference type="EMBL" id="BDGE01000052">
    <property type="protein sequence ID" value="GBE93228.1"/>
    <property type="molecule type" value="Genomic_DNA"/>
</dbReference>
<dbReference type="AlphaFoldDB" id="A0A2H6LJ35"/>
<dbReference type="Gene3D" id="1.20.1600.10">
    <property type="entry name" value="Outer membrane efflux proteins (OEP)"/>
    <property type="match status" value="1"/>
</dbReference>
<accession>A0A2H6LJ35</accession>
<evidence type="ECO:0000313" key="1">
    <source>
        <dbReference type="EMBL" id="GBE93228.1"/>
    </source>
</evidence>
<gene>
    <name evidence="1" type="ORF">NCWK1_2989</name>
</gene>
<keyword evidence="2" id="KW-1185">Reference proteome</keyword>
<evidence type="ECO:0000313" key="2">
    <source>
        <dbReference type="Proteomes" id="UP000236527"/>
    </source>
</evidence>
<sequence>MNIARIRYQAGVGTQTEVIEAENDLTRAEGNRVTAILDYNRALANLQRAVSARASR</sequence>
<dbReference type="SUPFAM" id="SSF56954">
    <property type="entry name" value="Outer membrane efflux proteins (OEP)"/>
    <property type="match status" value="1"/>
</dbReference>
<organism evidence="1 2">
    <name type="scientific">Nostoc cycadae WK-1</name>
    <dbReference type="NCBI Taxonomy" id="1861711"/>
    <lineage>
        <taxon>Bacteria</taxon>
        <taxon>Bacillati</taxon>
        <taxon>Cyanobacteriota</taxon>
        <taxon>Cyanophyceae</taxon>
        <taxon>Nostocales</taxon>
        <taxon>Nostocaceae</taxon>
        <taxon>Nostoc</taxon>
    </lineage>
</organism>
<dbReference type="Proteomes" id="UP000236527">
    <property type="component" value="Unassembled WGS sequence"/>
</dbReference>
<protein>
    <submittedName>
        <fullName evidence="1">Outer membrane efflux protein</fullName>
    </submittedName>
</protein>
<reference evidence="2" key="1">
    <citation type="journal article" date="2018" name="Genome Announc.">
        <title>Draft Genome Sequence of the Nitrogen-Fixing and Hormogonia-Inducing Cyanobacterium Nostoc cycadae Strain WK-1, Isolated from the Coralloid Roots of Cycas revoluta.</title>
        <authorList>
            <person name="Kanesaki Y."/>
            <person name="Hirose M."/>
            <person name="Hirose Y."/>
            <person name="Fujisawa T."/>
            <person name="Nakamura Y."/>
            <person name="Watanabe S."/>
            <person name="Matsunaga S."/>
            <person name="Uchida H."/>
            <person name="Murakami A."/>
        </authorList>
    </citation>
    <scope>NUCLEOTIDE SEQUENCE [LARGE SCALE GENOMIC DNA]</scope>
    <source>
        <strain evidence="2">WK-1</strain>
    </source>
</reference>
<comment type="caution">
    <text evidence="1">The sequence shown here is derived from an EMBL/GenBank/DDBJ whole genome shotgun (WGS) entry which is preliminary data.</text>
</comment>
<name>A0A2H6LJ35_9NOSO</name>